<protein>
    <submittedName>
        <fullName evidence="1">Uncharacterized protein</fullName>
    </submittedName>
</protein>
<gene>
    <name evidence="1" type="ORF">OIU79_015783</name>
</gene>
<name>A0A9Q0PD23_SALPP</name>
<reference evidence="1" key="2">
    <citation type="journal article" date="2023" name="Int. J. Mol. Sci.">
        <title>De Novo Assembly and Annotation of 11 Diverse Shrub Willow (Salix) Genomes Reveals Novel Gene Organization in Sex-Linked Regions.</title>
        <authorList>
            <person name="Hyden B."/>
            <person name="Feng K."/>
            <person name="Yates T.B."/>
            <person name="Jawdy S."/>
            <person name="Cereghino C."/>
            <person name="Smart L.B."/>
            <person name="Muchero W."/>
        </authorList>
    </citation>
    <scope>NUCLEOTIDE SEQUENCE</scope>
    <source>
        <tissue evidence="1">Shoot tip</tissue>
    </source>
</reference>
<dbReference type="Proteomes" id="UP001151532">
    <property type="component" value="Chromosome 2"/>
</dbReference>
<comment type="caution">
    <text evidence="1">The sequence shown here is derived from an EMBL/GenBank/DDBJ whole genome shotgun (WGS) entry which is preliminary data.</text>
</comment>
<dbReference type="AlphaFoldDB" id="A0A9Q0PD23"/>
<evidence type="ECO:0000313" key="1">
    <source>
        <dbReference type="EMBL" id="KAJ6685836.1"/>
    </source>
</evidence>
<organism evidence="1 2">
    <name type="scientific">Salix purpurea</name>
    <name type="common">Purple osier willow</name>
    <dbReference type="NCBI Taxonomy" id="77065"/>
    <lineage>
        <taxon>Eukaryota</taxon>
        <taxon>Viridiplantae</taxon>
        <taxon>Streptophyta</taxon>
        <taxon>Embryophyta</taxon>
        <taxon>Tracheophyta</taxon>
        <taxon>Spermatophyta</taxon>
        <taxon>Magnoliopsida</taxon>
        <taxon>eudicotyledons</taxon>
        <taxon>Gunneridae</taxon>
        <taxon>Pentapetalae</taxon>
        <taxon>rosids</taxon>
        <taxon>fabids</taxon>
        <taxon>Malpighiales</taxon>
        <taxon>Salicaceae</taxon>
        <taxon>Saliceae</taxon>
        <taxon>Salix</taxon>
    </lineage>
</organism>
<sequence>MKFLIVMAMSSSSTYLYVQGTVVSSLLEHRNYTRQDSLYVYEINDDLKAEIRISLDLGFMGQILRISRIEI</sequence>
<evidence type="ECO:0000313" key="2">
    <source>
        <dbReference type="Proteomes" id="UP001151532"/>
    </source>
</evidence>
<dbReference type="EMBL" id="JAPFFK010000019">
    <property type="protein sequence ID" value="KAJ6685836.1"/>
    <property type="molecule type" value="Genomic_DNA"/>
</dbReference>
<accession>A0A9Q0PD23</accession>
<reference evidence="1" key="1">
    <citation type="submission" date="2022-11" db="EMBL/GenBank/DDBJ databases">
        <authorList>
            <person name="Hyden B.L."/>
            <person name="Feng K."/>
            <person name="Yates T."/>
            <person name="Jawdy S."/>
            <person name="Smart L.B."/>
            <person name="Muchero W."/>
        </authorList>
    </citation>
    <scope>NUCLEOTIDE SEQUENCE</scope>
    <source>
        <tissue evidence="1">Shoot tip</tissue>
    </source>
</reference>
<keyword evidence="2" id="KW-1185">Reference proteome</keyword>
<proteinExistence type="predicted"/>
<feature type="non-terminal residue" evidence="1">
    <location>
        <position position="71"/>
    </location>
</feature>